<reference evidence="4 5" key="1">
    <citation type="journal article" date="2024" name="J. Plant Pathol.">
        <title>Sequence and assembly of the genome of Seiridium unicorne, isolate CBS 538.82, causal agent of cypress canker disease.</title>
        <authorList>
            <person name="Scali E."/>
            <person name="Rocca G.D."/>
            <person name="Danti R."/>
            <person name="Garbelotto M."/>
            <person name="Barberini S."/>
            <person name="Baroncelli R."/>
            <person name="Emiliani G."/>
        </authorList>
    </citation>
    <scope>NUCLEOTIDE SEQUENCE [LARGE SCALE GENOMIC DNA]</scope>
    <source>
        <strain evidence="4 5">BM-138-508</strain>
    </source>
</reference>
<feature type="region of interest" description="Disordered" evidence="2">
    <location>
        <begin position="196"/>
        <end position="225"/>
    </location>
</feature>
<accession>A0ABR2V7E0</accession>
<name>A0ABR2V7E0_9PEZI</name>
<evidence type="ECO:0000259" key="3">
    <source>
        <dbReference type="PROSITE" id="PS50815"/>
    </source>
</evidence>
<protein>
    <submittedName>
        <fullName evidence="4">HORMA domain-containing protein</fullName>
    </submittedName>
</protein>
<keyword evidence="5" id="KW-1185">Reference proteome</keyword>
<dbReference type="PROSITE" id="PS50815">
    <property type="entry name" value="HORMA"/>
    <property type="match status" value="1"/>
</dbReference>
<proteinExistence type="inferred from homology"/>
<feature type="compositionally biased region" description="Polar residues" evidence="2">
    <location>
        <begin position="203"/>
        <end position="212"/>
    </location>
</feature>
<dbReference type="InterPro" id="IPR045091">
    <property type="entry name" value="Mad2-like"/>
</dbReference>
<feature type="region of interest" description="Disordered" evidence="2">
    <location>
        <begin position="110"/>
        <end position="140"/>
    </location>
</feature>
<dbReference type="Pfam" id="PF02301">
    <property type="entry name" value="HORMA"/>
    <property type="match status" value="1"/>
</dbReference>
<feature type="domain" description="HORMA" evidence="3">
    <location>
        <begin position="10"/>
        <end position="241"/>
    </location>
</feature>
<evidence type="ECO:0000313" key="5">
    <source>
        <dbReference type="Proteomes" id="UP001408356"/>
    </source>
</evidence>
<dbReference type="SUPFAM" id="SSF56019">
    <property type="entry name" value="The spindle assembly checkpoint protein mad2"/>
    <property type="match status" value="1"/>
</dbReference>
<evidence type="ECO:0000256" key="2">
    <source>
        <dbReference type="SAM" id="MobiDB-lite"/>
    </source>
</evidence>
<sequence length="260" mass="28817">MPPIDDSQLSHLLLGFTHFLTVSIHNILFYRSLYPPATFLTTRAYNLVVHQSRHPAVCNWIRDAVDAIRAQLILGSVSRIAIVIHAPDSRVLERWMIDVARFPAFKGFKEPKGNRRDRDDDGVGAPERVSGAGKKGAAEASKNGMLNWTDVDESFRAAVRRMAFASERMDHLPEECTFTVAVELKDNGKAPIGYPQHWIPSEPNLQTKSQDTPEPGKDVGGAKTTPIRSVTAGPLWFECWVEEGEAKLELELAESIASSA</sequence>
<organism evidence="4 5">
    <name type="scientific">Seiridium unicorne</name>
    <dbReference type="NCBI Taxonomy" id="138068"/>
    <lineage>
        <taxon>Eukaryota</taxon>
        <taxon>Fungi</taxon>
        <taxon>Dikarya</taxon>
        <taxon>Ascomycota</taxon>
        <taxon>Pezizomycotina</taxon>
        <taxon>Sordariomycetes</taxon>
        <taxon>Xylariomycetidae</taxon>
        <taxon>Amphisphaeriales</taxon>
        <taxon>Sporocadaceae</taxon>
        <taxon>Seiridium</taxon>
    </lineage>
</organism>
<evidence type="ECO:0000256" key="1">
    <source>
        <dbReference type="ARBA" id="ARBA00010348"/>
    </source>
</evidence>
<comment type="similarity">
    <text evidence="1">Belongs to the MAD2 family.</text>
</comment>
<gene>
    <name evidence="4" type="ORF">SUNI508_00685</name>
</gene>
<dbReference type="EMBL" id="JARVKF010000112">
    <property type="protein sequence ID" value="KAK9422822.1"/>
    <property type="molecule type" value="Genomic_DNA"/>
</dbReference>
<dbReference type="Gene3D" id="3.30.900.10">
    <property type="entry name" value="HORMA domain"/>
    <property type="match status" value="1"/>
</dbReference>
<dbReference type="InterPro" id="IPR036570">
    <property type="entry name" value="HORMA_dom_sf"/>
</dbReference>
<evidence type="ECO:0000313" key="4">
    <source>
        <dbReference type="EMBL" id="KAK9422822.1"/>
    </source>
</evidence>
<dbReference type="PANTHER" id="PTHR11842:SF10">
    <property type="entry name" value="MITOTIC SPINDLE ASSEMBLY CHECKPOINT PROTEIN MAD2B"/>
    <property type="match status" value="1"/>
</dbReference>
<dbReference type="InterPro" id="IPR003511">
    <property type="entry name" value="HORMA_dom"/>
</dbReference>
<feature type="compositionally biased region" description="Basic and acidic residues" evidence="2">
    <location>
        <begin position="110"/>
        <end position="121"/>
    </location>
</feature>
<dbReference type="PANTHER" id="PTHR11842">
    <property type="entry name" value="MITOTIC SPINDLE ASSEMBLY CHECKPOINT PROTEIN MAD2"/>
    <property type="match status" value="1"/>
</dbReference>
<comment type="caution">
    <text evidence="4">The sequence shown here is derived from an EMBL/GenBank/DDBJ whole genome shotgun (WGS) entry which is preliminary data.</text>
</comment>
<dbReference type="Proteomes" id="UP001408356">
    <property type="component" value="Unassembled WGS sequence"/>
</dbReference>